<feature type="signal peptide" evidence="1">
    <location>
        <begin position="1"/>
        <end position="20"/>
    </location>
</feature>
<keyword evidence="1" id="KW-0732">Signal</keyword>
<dbReference type="EMBL" id="CAXAMM010003914">
    <property type="protein sequence ID" value="CAK9001705.1"/>
    <property type="molecule type" value="Genomic_DNA"/>
</dbReference>
<name>A0ABP0IGA4_9DINO</name>
<gene>
    <name evidence="2" type="ORF">SCF082_LOCUS7011</name>
    <name evidence="3" type="ORF">SCF082_LOCUS7046</name>
</gene>
<comment type="caution">
    <text evidence="2">The sequence shown here is derived from an EMBL/GenBank/DDBJ whole genome shotgun (WGS) entry which is preliminary data.</text>
</comment>
<dbReference type="EMBL" id="CAXAMM010003892">
    <property type="protein sequence ID" value="CAK9001620.1"/>
    <property type="molecule type" value="Genomic_DNA"/>
</dbReference>
<reference evidence="2 4" key="1">
    <citation type="submission" date="2024-02" db="EMBL/GenBank/DDBJ databases">
        <authorList>
            <person name="Chen Y."/>
            <person name="Shah S."/>
            <person name="Dougan E. K."/>
            <person name="Thang M."/>
            <person name="Chan C."/>
        </authorList>
    </citation>
    <scope>NUCLEOTIDE SEQUENCE [LARGE SCALE GENOMIC DNA]</scope>
</reference>
<evidence type="ECO:0000313" key="3">
    <source>
        <dbReference type="EMBL" id="CAK9001705.1"/>
    </source>
</evidence>
<accession>A0ABP0IGA4</accession>
<dbReference type="Proteomes" id="UP001642464">
    <property type="component" value="Unassembled WGS sequence"/>
</dbReference>
<keyword evidence="4" id="KW-1185">Reference proteome</keyword>
<evidence type="ECO:0000256" key="1">
    <source>
        <dbReference type="SAM" id="SignalP"/>
    </source>
</evidence>
<evidence type="ECO:0008006" key="5">
    <source>
        <dbReference type="Google" id="ProtNLM"/>
    </source>
</evidence>
<protein>
    <recommendedName>
        <fullName evidence="5">FCP1 homology domain-containing protein</fullName>
    </recommendedName>
</protein>
<proteinExistence type="predicted"/>
<evidence type="ECO:0000313" key="4">
    <source>
        <dbReference type="Proteomes" id="UP001642464"/>
    </source>
</evidence>
<organism evidence="2 4">
    <name type="scientific">Durusdinium trenchii</name>
    <dbReference type="NCBI Taxonomy" id="1381693"/>
    <lineage>
        <taxon>Eukaryota</taxon>
        <taxon>Sar</taxon>
        <taxon>Alveolata</taxon>
        <taxon>Dinophyceae</taxon>
        <taxon>Suessiales</taxon>
        <taxon>Symbiodiniaceae</taxon>
        <taxon>Durusdinium</taxon>
    </lineage>
</organism>
<sequence length="215" mass="23793">MTQQWPGSLGLPVLTGPAFLLQVSPSTGLCEARTQGNDEAHCAEDKTETSDRTHPRRLLFLDVDGVLHPLKVRLMGEQNQVDAKYCFKTSCMEELRRVVLESQAELVISSSWRQFESTRQVLMEHLGQYGLLVGDWTTVAGGESNEARVDQILSYVTALDVASWAVVDDEDLAPKDAASSEGMMKALFRQHFVRTEASKGLDRVAGDLLIELLAE</sequence>
<dbReference type="Pfam" id="PF18143">
    <property type="entry name" value="HAD_SAK_2"/>
    <property type="match status" value="1"/>
</dbReference>
<feature type="chain" id="PRO_5045029108" description="FCP1 homology domain-containing protein" evidence="1">
    <location>
        <begin position="21"/>
        <end position="215"/>
    </location>
</feature>
<evidence type="ECO:0000313" key="2">
    <source>
        <dbReference type="EMBL" id="CAK9001620.1"/>
    </source>
</evidence>